<organism evidence="2 3">
    <name type="scientific">Elysia chlorotica</name>
    <name type="common">Eastern emerald elysia</name>
    <name type="synonym">Sea slug</name>
    <dbReference type="NCBI Taxonomy" id="188477"/>
    <lineage>
        <taxon>Eukaryota</taxon>
        <taxon>Metazoa</taxon>
        <taxon>Spiralia</taxon>
        <taxon>Lophotrochozoa</taxon>
        <taxon>Mollusca</taxon>
        <taxon>Gastropoda</taxon>
        <taxon>Heterobranchia</taxon>
        <taxon>Euthyneura</taxon>
        <taxon>Panpulmonata</taxon>
        <taxon>Sacoglossa</taxon>
        <taxon>Placobranchoidea</taxon>
        <taxon>Plakobranchidae</taxon>
        <taxon>Elysia</taxon>
    </lineage>
</organism>
<keyword evidence="1" id="KW-0732">Signal</keyword>
<name>A0A433TI98_ELYCH</name>
<feature type="signal peptide" evidence="1">
    <location>
        <begin position="1"/>
        <end position="19"/>
    </location>
</feature>
<accession>A0A433TI98</accession>
<keyword evidence="3" id="KW-1185">Reference proteome</keyword>
<evidence type="ECO:0000313" key="2">
    <source>
        <dbReference type="EMBL" id="RUS81231.1"/>
    </source>
</evidence>
<protein>
    <recommendedName>
        <fullName evidence="4">Receptor ligand binding region domain-containing protein</fullName>
    </recommendedName>
</protein>
<evidence type="ECO:0000256" key="1">
    <source>
        <dbReference type="SAM" id="SignalP"/>
    </source>
</evidence>
<dbReference type="EMBL" id="RQTK01000349">
    <property type="protein sequence ID" value="RUS81231.1"/>
    <property type="molecule type" value="Genomic_DNA"/>
</dbReference>
<evidence type="ECO:0000313" key="3">
    <source>
        <dbReference type="Proteomes" id="UP000271974"/>
    </source>
</evidence>
<feature type="chain" id="PRO_5019356426" description="Receptor ligand binding region domain-containing protein" evidence="1">
    <location>
        <begin position="20"/>
        <end position="284"/>
    </location>
</feature>
<dbReference type="SUPFAM" id="SSF53822">
    <property type="entry name" value="Periplasmic binding protein-like I"/>
    <property type="match status" value="1"/>
</dbReference>
<reference evidence="2 3" key="1">
    <citation type="submission" date="2019-01" db="EMBL/GenBank/DDBJ databases">
        <title>A draft genome assembly of the solar-powered sea slug Elysia chlorotica.</title>
        <authorList>
            <person name="Cai H."/>
            <person name="Li Q."/>
            <person name="Fang X."/>
            <person name="Li J."/>
            <person name="Curtis N.E."/>
            <person name="Altenburger A."/>
            <person name="Shibata T."/>
            <person name="Feng M."/>
            <person name="Maeda T."/>
            <person name="Schwartz J.A."/>
            <person name="Shigenobu S."/>
            <person name="Lundholm N."/>
            <person name="Nishiyama T."/>
            <person name="Yang H."/>
            <person name="Hasebe M."/>
            <person name="Li S."/>
            <person name="Pierce S.K."/>
            <person name="Wang J."/>
        </authorList>
    </citation>
    <scope>NUCLEOTIDE SEQUENCE [LARGE SCALE GENOMIC DNA]</scope>
    <source>
        <strain evidence="2">EC2010</strain>
        <tissue evidence="2">Whole organism of an adult</tissue>
    </source>
</reference>
<evidence type="ECO:0008006" key="4">
    <source>
        <dbReference type="Google" id="ProtNLM"/>
    </source>
</evidence>
<dbReference type="AlphaFoldDB" id="A0A433TI98"/>
<dbReference type="Proteomes" id="UP000271974">
    <property type="component" value="Unassembled WGS sequence"/>
</dbReference>
<dbReference type="InterPro" id="IPR028082">
    <property type="entry name" value="Peripla_BP_I"/>
</dbReference>
<proteinExistence type="predicted"/>
<dbReference type="Gene3D" id="3.40.50.2300">
    <property type="match status" value="1"/>
</dbReference>
<gene>
    <name evidence="2" type="ORF">EGW08_011025</name>
</gene>
<sequence length="284" mass="31265">MFILESFQLFVVWMTICGCRDIQEQKGYKSPTPVGGNFTFPPSAKSDISRKSVSLENNSETLGDNGNFQTMDQNINKKEPGTTLLPSAGYIDNTLDSNVSINVHHLTVKSNATSRESSADIEDPDPTLGLVDLGKDLKYVDSPQFLSTTTDSVLYADHSPALLMNNSQQTRNRSLDTGRANTKDVILVLLVPQSDSFMFSRAKIITALDIAQAHLQTSGITSDFRIRFLFGDSQCSEIIGPIRAFEFVWQDRVDASSARLVTTAWPQSRVTPLTGACPYFPLAL</sequence>
<comment type="caution">
    <text evidence="2">The sequence shown here is derived from an EMBL/GenBank/DDBJ whole genome shotgun (WGS) entry which is preliminary data.</text>
</comment>